<dbReference type="Proteomes" id="UP000325395">
    <property type="component" value="Unassembled WGS sequence"/>
</dbReference>
<dbReference type="InterPro" id="IPR036259">
    <property type="entry name" value="MFS_trans_sf"/>
</dbReference>
<evidence type="ECO:0000256" key="2">
    <source>
        <dbReference type="ARBA" id="ARBA00022448"/>
    </source>
</evidence>
<reference evidence="7 8" key="1">
    <citation type="submission" date="2019-04" db="EMBL/GenBank/DDBJ databases">
        <authorList>
            <consortium name="DOE Joint Genome Institute"/>
            <person name="Mondo S."/>
            <person name="Kjaerbolling I."/>
            <person name="Vesth T."/>
            <person name="Frisvad J.C."/>
            <person name="Nybo J.L."/>
            <person name="Theobald S."/>
            <person name="Kildgaard S."/>
            <person name="Isbrandt T."/>
            <person name="Kuo A."/>
            <person name="Sato A."/>
            <person name="Lyhne E.K."/>
            <person name="Kogle M.E."/>
            <person name="Wiebenga A."/>
            <person name="Kun R.S."/>
            <person name="Lubbers R.J."/>
            <person name="Makela M.R."/>
            <person name="Barry K."/>
            <person name="Chovatia M."/>
            <person name="Clum A."/>
            <person name="Daum C."/>
            <person name="Haridas S."/>
            <person name="He G."/>
            <person name="LaButti K."/>
            <person name="Lipzen A."/>
            <person name="Riley R."/>
            <person name="Salamov A."/>
            <person name="Simmons B.A."/>
            <person name="Magnuson J.K."/>
            <person name="Henrissat B."/>
            <person name="Mortensen U.H."/>
            <person name="Larsen T.O."/>
            <person name="Devries R.P."/>
            <person name="Grigoriev I.V."/>
            <person name="Machida M."/>
            <person name="Baker S.E."/>
            <person name="Andersen M.R."/>
            <person name="Cantor M.N."/>
            <person name="Hua S.X."/>
        </authorList>
    </citation>
    <scope>NUCLEOTIDE SEQUENCE [LARGE SCALE GENOMIC DNA]</scope>
    <source>
        <strain evidence="7 8">CBS 117616</strain>
    </source>
</reference>
<dbReference type="EMBL" id="ML735689">
    <property type="protein sequence ID" value="KAE8423425.1"/>
    <property type="molecule type" value="Genomic_DNA"/>
</dbReference>
<accession>A0ABQ6X2B1</accession>
<comment type="subcellular location">
    <subcellularLocation>
        <location evidence="1">Membrane</location>
        <topology evidence="1">Multi-pass membrane protein</topology>
    </subcellularLocation>
</comment>
<evidence type="ECO:0000256" key="5">
    <source>
        <dbReference type="ARBA" id="ARBA00023136"/>
    </source>
</evidence>
<evidence type="ECO:0000313" key="7">
    <source>
        <dbReference type="EMBL" id="KAE8423425.1"/>
    </source>
</evidence>
<protein>
    <submittedName>
        <fullName evidence="7">Major facilitator superfamily domain-containing protein</fullName>
    </submittedName>
</protein>
<feature type="transmembrane region" description="Helical" evidence="6">
    <location>
        <begin position="136"/>
        <end position="156"/>
    </location>
</feature>
<dbReference type="Pfam" id="PF07690">
    <property type="entry name" value="MFS_1"/>
    <property type="match status" value="1"/>
</dbReference>
<dbReference type="InterPro" id="IPR011701">
    <property type="entry name" value="MFS"/>
</dbReference>
<feature type="transmembrane region" description="Helical" evidence="6">
    <location>
        <begin position="168"/>
        <end position="190"/>
    </location>
</feature>
<feature type="transmembrane region" description="Helical" evidence="6">
    <location>
        <begin position="71"/>
        <end position="95"/>
    </location>
</feature>
<keyword evidence="3 6" id="KW-0812">Transmembrane</keyword>
<dbReference type="SUPFAM" id="SSF103473">
    <property type="entry name" value="MFS general substrate transporter"/>
    <property type="match status" value="1"/>
</dbReference>
<gene>
    <name evidence="7" type="ORF">BDV36DRAFT_279328</name>
</gene>
<evidence type="ECO:0000256" key="1">
    <source>
        <dbReference type="ARBA" id="ARBA00004141"/>
    </source>
</evidence>
<feature type="transmembrane region" description="Helical" evidence="6">
    <location>
        <begin position="196"/>
        <end position="218"/>
    </location>
</feature>
<dbReference type="Gene3D" id="1.20.1250.20">
    <property type="entry name" value="MFS general substrate transporter like domains"/>
    <property type="match status" value="1"/>
</dbReference>
<dbReference type="PANTHER" id="PTHR23501">
    <property type="entry name" value="MAJOR FACILITATOR SUPERFAMILY"/>
    <property type="match status" value="1"/>
</dbReference>
<evidence type="ECO:0000313" key="8">
    <source>
        <dbReference type="Proteomes" id="UP000325395"/>
    </source>
</evidence>
<sequence>MAIFLVAVDTTIVSTAIPSISSEFRSISSNGWYCSAFFLTKAATQAPWGKIYRYLLLKGCYLASMNPVTLIVGRALAGAGVAGVAVGAYTILVVSTTPRTRSALTEVFGVSYAVASFVGPLLGGVFTSASTWRWCFWINLPVGGVTLGGCFACILLTPSPKSNAPEAASWLSILKHLGLLGVVFIIGGALKAWSDPHFVSTVVGFGVLAIIFCCHEWFLGDTALIPPGLSASASGVRTVPLVLVCGLLSTLSGVYMSTIGYEMPTMLVGGDFTAVACGTFTKLSESSSSSSWIGLQVLAGTGVGIGRQVPMIVNPATVKSSKLTSTTALTLYFFQMTGGSIFLQLAQLLLANTLISYLAQHPSSSRQHVDAQAVVQAGASNLAEQFDSDAPVRVRAAYTYRLLYVHTSIISLEPTFVGLIGTAAHYSG</sequence>
<organism evidence="7 8">
    <name type="scientific">Aspergillus pseudocaelatus</name>
    <dbReference type="NCBI Taxonomy" id="1825620"/>
    <lineage>
        <taxon>Eukaryota</taxon>
        <taxon>Fungi</taxon>
        <taxon>Dikarya</taxon>
        <taxon>Ascomycota</taxon>
        <taxon>Pezizomycotina</taxon>
        <taxon>Eurotiomycetes</taxon>
        <taxon>Eurotiomycetidae</taxon>
        <taxon>Eurotiales</taxon>
        <taxon>Aspergillaceae</taxon>
        <taxon>Aspergillus</taxon>
        <taxon>Aspergillus subgen. Circumdati</taxon>
    </lineage>
</organism>
<evidence type="ECO:0000256" key="3">
    <source>
        <dbReference type="ARBA" id="ARBA00022692"/>
    </source>
</evidence>
<keyword evidence="5 6" id="KW-0472">Membrane</keyword>
<evidence type="ECO:0000256" key="6">
    <source>
        <dbReference type="SAM" id="Phobius"/>
    </source>
</evidence>
<keyword evidence="2" id="KW-0813">Transport</keyword>
<feature type="transmembrane region" description="Helical" evidence="6">
    <location>
        <begin position="239"/>
        <end position="261"/>
    </location>
</feature>
<keyword evidence="8" id="KW-1185">Reference proteome</keyword>
<dbReference type="PANTHER" id="PTHR23501:SF177">
    <property type="entry name" value="MAJOR FACILITATOR SUPERFAMILY (MFS) PROFILE DOMAIN-CONTAINING PROTEIN-RELATED"/>
    <property type="match status" value="1"/>
</dbReference>
<name>A0ABQ6X2B1_9EURO</name>
<evidence type="ECO:0000256" key="4">
    <source>
        <dbReference type="ARBA" id="ARBA00022989"/>
    </source>
</evidence>
<keyword evidence="4 6" id="KW-1133">Transmembrane helix</keyword>
<feature type="transmembrane region" description="Helical" evidence="6">
    <location>
        <begin position="107"/>
        <end position="130"/>
    </location>
</feature>
<proteinExistence type="predicted"/>